<dbReference type="AlphaFoldDB" id="A0ABC8U2T0"/>
<feature type="compositionally biased region" description="Polar residues" evidence="1">
    <location>
        <begin position="14"/>
        <end position="23"/>
    </location>
</feature>
<comment type="caution">
    <text evidence="2">The sequence shown here is derived from an EMBL/GenBank/DDBJ whole genome shotgun (WGS) entry which is preliminary data.</text>
</comment>
<feature type="compositionally biased region" description="Basic and acidic residues" evidence="1">
    <location>
        <begin position="1"/>
        <end position="11"/>
    </location>
</feature>
<dbReference type="EMBL" id="CAUOFW020006280">
    <property type="protein sequence ID" value="CAK9174042.1"/>
    <property type="molecule type" value="Genomic_DNA"/>
</dbReference>
<keyword evidence="3" id="KW-1185">Reference proteome</keyword>
<gene>
    <name evidence="2" type="ORF">ILEXP_LOCUS43782</name>
</gene>
<reference evidence="2 3" key="1">
    <citation type="submission" date="2024-02" db="EMBL/GenBank/DDBJ databases">
        <authorList>
            <person name="Vignale AGUSTIN F."/>
            <person name="Sosa J E."/>
            <person name="Modenutti C."/>
        </authorList>
    </citation>
    <scope>NUCLEOTIDE SEQUENCE [LARGE SCALE GENOMIC DNA]</scope>
</reference>
<evidence type="ECO:0000313" key="2">
    <source>
        <dbReference type="EMBL" id="CAK9174042.1"/>
    </source>
</evidence>
<dbReference type="Proteomes" id="UP001642360">
    <property type="component" value="Unassembled WGS sequence"/>
</dbReference>
<accession>A0ABC8U2T0</accession>
<name>A0ABC8U2T0_9AQUA</name>
<sequence>MKEASEREVRTQKRQQQLHLTSNSQAAINAQATLRCPLRLFSTQVHSGDHSGDEVNSDDYCSAQFSGDLSDGEKQLKEVDYCSVTHSAVNRSLLVSRSVQRSTAPDLCCGNETTNMKEASEREVRTQKRQQQLHLTSNSQAAINAQATLRCPLRLFSTQVHSGDHSGDEVNSDDYCSAQFSGDLSDGEKQLKEVDYCSVTHSAVNRSLLVSRSVQRSTAPDLCCL</sequence>
<organism evidence="2 3">
    <name type="scientific">Ilex paraguariensis</name>
    <name type="common">yerba mate</name>
    <dbReference type="NCBI Taxonomy" id="185542"/>
    <lineage>
        <taxon>Eukaryota</taxon>
        <taxon>Viridiplantae</taxon>
        <taxon>Streptophyta</taxon>
        <taxon>Embryophyta</taxon>
        <taxon>Tracheophyta</taxon>
        <taxon>Spermatophyta</taxon>
        <taxon>Magnoliopsida</taxon>
        <taxon>eudicotyledons</taxon>
        <taxon>Gunneridae</taxon>
        <taxon>Pentapetalae</taxon>
        <taxon>asterids</taxon>
        <taxon>campanulids</taxon>
        <taxon>Aquifoliales</taxon>
        <taxon>Aquifoliaceae</taxon>
        <taxon>Ilex</taxon>
    </lineage>
</organism>
<feature type="region of interest" description="Disordered" evidence="1">
    <location>
        <begin position="1"/>
        <end position="23"/>
    </location>
</feature>
<evidence type="ECO:0000256" key="1">
    <source>
        <dbReference type="SAM" id="MobiDB-lite"/>
    </source>
</evidence>
<proteinExistence type="predicted"/>
<protein>
    <submittedName>
        <fullName evidence="2">Uncharacterized protein</fullName>
    </submittedName>
</protein>
<evidence type="ECO:0000313" key="3">
    <source>
        <dbReference type="Proteomes" id="UP001642360"/>
    </source>
</evidence>